<protein>
    <submittedName>
        <fullName evidence="3">LysR family transcriptional regulator</fullName>
    </submittedName>
</protein>
<reference evidence="3 4" key="1">
    <citation type="journal article" date="2013" name="J. Microbiol. Biotechnol.">
        <title>Novosphingobium ginsenosidimutans sp. nov., with the ability to convert ginsenoside.</title>
        <authorList>
            <person name="Kim J.K."/>
            <person name="He D."/>
            <person name="Liu Q.M."/>
            <person name="Park H.Y."/>
            <person name="Jung M.S."/>
            <person name="Yoon M.H."/>
            <person name="Kim S.C."/>
            <person name="Im W.T."/>
        </authorList>
    </citation>
    <scope>NUCLEOTIDE SEQUENCE [LARGE SCALE GENOMIC DNA]</scope>
    <source>
        <strain evidence="3 4">FW-6</strain>
    </source>
</reference>
<dbReference type="Pfam" id="PF00126">
    <property type="entry name" value="HTH_1"/>
    <property type="match status" value="1"/>
</dbReference>
<dbReference type="PROSITE" id="PS50931">
    <property type="entry name" value="HTH_LYSR"/>
    <property type="match status" value="1"/>
</dbReference>
<evidence type="ECO:0000313" key="4">
    <source>
        <dbReference type="Proteomes" id="UP000321172"/>
    </source>
</evidence>
<dbReference type="OrthoDB" id="9813056at2"/>
<name>A0A5B8S6D8_9SPHN</name>
<evidence type="ECO:0000313" key="3">
    <source>
        <dbReference type="EMBL" id="QEA16983.1"/>
    </source>
</evidence>
<dbReference type="InterPro" id="IPR058163">
    <property type="entry name" value="LysR-type_TF_proteobact-type"/>
</dbReference>
<keyword evidence="4" id="KW-1185">Reference proteome</keyword>
<dbReference type="Proteomes" id="UP000321172">
    <property type="component" value="Chromosome"/>
</dbReference>
<organism evidence="3 4">
    <name type="scientific">Novosphingobium ginsenosidimutans</name>
    <dbReference type="NCBI Taxonomy" id="1176536"/>
    <lineage>
        <taxon>Bacteria</taxon>
        <taxon>Pseudomonadati</taxon>
        <taxon>Pseudomonadota</taxon>
        <taxon>Alphaproteobacteria</taxon>
        <taxon>Sphingomonadales</taxon>
        <taxon>Sphingomonadaceae</taxon>
        <taxon>Novosphingobium</taxon>
    </lineage>
</organism>
<dbReference type="Gene3D" id="1.10.10.10">
    <property type="entry name" value="Winged helix-like DNA-binding domain superfamily/Winged helix DNA-binding domain"/>
    <property type="match status" value="1"/>
</dbReference>
<dbReference type="GO" id="GO:0043565">
    <property type="term" value="F:sequence-specific DNA binding"/>
    <property type="evidence" value="ECO:0007669"/>
    <property type="project" value="TreeGrafter"/>
</dbReference>
<dbReference type="InterPro" id="IPR000847">
    <property type="entry name" value="LysR_HTH_N"/>
</dbReference>
<sequence>MFEVFRRHRMFRAAGVDLGVSASALSHAVKVFEARLGVRFLNRLTRSVTLTAAGEGFDAALLLPLAAIGEVIEQLNRLREEPAWRICIDANRLLPCCAPRFRRSYLRLQCLALRWRSGRGRTVFVARKFGEDRGKNSGSGGFFGG</sequence>
<gene>
    <name evidence="3" type="ORF">FRF71_13055</name>
</gene>
<dbReference type="SUPFAM" id="SSF46785">
    <property type="entry name" value="Winged helix' DNA-binding domain"/>
    <property type="match status" value="1"/>
</dbReference>
<accession>A0A5B8S6D8</accession>
<dbReference type="PANTHER" id="PTHR30537">
    <property type="entry name" value="HTH-TYPE TRANSCRIPTIONAL REGULATOR"/>
    <property type="match status" value="1"/>
</dbReference>
<dbReference type="AlphaFoldDB" id="A0A5B8S6D8"/>
<dbReference type="InterPro" id="IPR036390">
    <property type="entry name" value="WH_DNA-bd_sf"/>
</dbReference>
<dbReference type="GO" id="GO:0003700">
    <property type="term" value="F:DNA-binding transcription factor activity"/>
    <property type="evidence" value="ECO:0007669"/>
    <property type="project" value="InterPro"/>
</dbReference>
<comment type="similarity">
    <text evidence="1">Belongs to the LysR transcriptional regulatory family.</text>
</comment>
<proteinExistence type="inferred from homology"/>
<feature type="domain" description="HTH lysR-type" evidence="2">
    <location>
        <begin position="1"/>
        <end position="51"/>
    </location>
</feature>
<dbReference type="KEGG" id="ngf:FRF71_13055"/>
<dbReference type="PANTHER" id="PTHR30537:SF1">
    <property type="entry name" value="HTH-TYPE TRANSCRIPTIONAL REGULATOR PGRR"/>
    <property type="match status" value="1"/>
</dbReference>
<dbReference type="InterPro" id="IPR036388">
    <property type="entry name" value="WH-like_DNA-bd_sf"/>
</dbReference>
<dbReference type="GO" id="GO:0006351">
    <property type="term" value="P:DNA-templated transcription"/>
    <property type="evidence" value="ECO:0007669"/>
    <property type="project" value="TreeGrafter"/>
</dbReference>
<evidence type="ECO:0000259" key="2">
    <source>
        <dbReference type="PROSITE" id="PS50931"/>
    </source>
</evidence>
<evidence type="ECO:0000256" key="1">
    <source>
        <dbReference type="ARBA" id="ARBA00009437"/>
    </source>
</evidence>
<dbReference type="EMBL" id="CP042345">
    <property type="protein sequence ID" value="QEA16983.1"/>
    <property type="molecule type" value="Genomic_DNA"/>
</dbReference>